<evidence type="ECO:0000313" key="3">
    <source>
        <dbReference type="EMBL" id="KKS87233.1"/>
    </source>
</evidence>
<accession>A0A0G1FK36</accession>
<comment type="caution">
    <text evidence="3">The sequence shown here is derived from an EMBL/GenBank/DDBJ whole genome shotgun (WGS) entry which is preliminary data.</text>
</comment>
<sequence>MKATMDEISVGTRGQQKNMWGVVVGVIILVLLILFIVALMFKKPKIVSPLPETEDDVRVIFVSPKPSTIESSPETSPSATPKTTKS</sequence>
<keyword evidence="2" id="KW-0472">Membrane</keyword>
<dbReference type="AlphaFoldDB" id="A0A0G1FK36"/>
<evidence type="ECO:0000313" key="4">
    <source>
        <dbReference type="Proteomes" id="UP000034050"/>
    </source>
</evidence>
<gene>
    <name evidence="3" type="ORF">UV61_C0003G0086</name>
</gene>
<name>A0A0G1FK36_9BACT</name>
<feature type="transmembrane region" description="Helical" evidence="2">
    <location>
        <begin position="20"/>
        <end position="41"/>
    </location>
</feature>
<dbReference type="Proteomes" id="UP000034050">
    <property type="component" value="Unassembled WGS sequence"/>
</dbReference>
<organism evidence="3 4">
    <name type="scientific">Candidatus Gottesmanbacteria bacterium GW2011_GWB1_43_11</name>
    <dbReference type="NCBI Taxonomy" id="1618446"/>
    <lineage>
        <taxon>Bacteria</taxon>
        <taxon>Candidatus Gottesmaniibacteriota</taxon>
    </lineage>
</organism>
<feature type="region of interest" description="Disordered" evidence="1">
    <location>
        <begin position="66"/>
        <end position="86"/>
    </location>
</feature>
<protein>
    <submittedName>
        <fullName evidence="3">Uncharacterized protein</fullName>
    </submittedName>
</protein>
<dbReference type="STRING" id="1618446.UV61_C0003G0086"/>
<keyword evidence="2" id="KW-1133">Transmembrane helix</keyword>
<proteinExistence type="predicted"/>
<evidence type="ECO:0000256" key="2">
    <source>
        <dbReference type="SAM" id="Phobius"/>
    </source>
</evidence>
<keyword evidence="2" id="KW-0812">Transmembrane</keyword>
<reference evidence="3 4" key="1">
    <citation type="journal article" date="2015" name="Nature">
        <title>rRNA introns, odd ribosomes, and small enigmatic genomes across a large radiation of phyla.</title>
        <authorList>
            <person name="Brown C.T."/>
            <person name="Hug L.A."/>
            <person name="Thomas B.C."/>
            <person name="Sharon I."/>
            <person name="Castelle C.J."/>
            <person name="Singh A."/>
            <person name="Wilkins M.J."/>
            <person name="Williams K.H."/>
            <person name="Banfield J.F."/>
        </authorList>
    </citation>
    <scope>NUCLEOTIDE SEQUENCE [LARGE SCALE GENOMIC DNA]</scope>
</reference>
<dbReference type="EMBL" id="LCFD01000003">
    <property type="protein sequence ID" value="KKS87233.1"/>
    <property type="molecule type" value="Genomic_DNA"/>
</dbReference>
<evidence type="ECO:0000256" key="1">
    <source>
        <dbReference type="SAM" id="MobiDB-lite"/>
    </source>
</evidence>